<dbReference type="GO" id="GO:0008270">
    <property type="term" value="F:zinc ion binding"/>
    <property type="evidence" value="ECO:0007669"/>
    <property type="project" value="UniProtKB-UniRule"/>
</dbReference>
<dbReference type="WBParaSite" id="BTMF_0001267701-mRNA-1">
    <property type="protein sequence ID" value="BTMF_0001267701-mRNA-1"/>
    <property type="gene ID" value="BTMF_0001267701"/>
</dbReference>
<evidence type="ECO:0000256" key="3">
    <source>
        <dbReference type="RuleBase" id="RU361183"/>
    </source>
</evidence>
<feature type="signal peptide" evidence="3">
    <location>
        <begin position="1"/>
        <end position="23"/>
    </location>
</feature>
<dbReference type="SMART" id="SM00235">
    <property type="entry name" value="ZnMc"/>
    <property type="match status" value="1"/>
</dbReference>
<keyword evidence="3" id="KW-0732">Signal</keyword>
<feature type="domain" description="Peptidase M12A" evidence="4">
    <location>
        <begin position="116"/>
        <end position="219"/>
    </location>
</feature>
<keyword evidence="2 3" id="KW-0862">Zinc</keyword>
<keyword evidence="2 3" id="KW-0482">Metalloprotease</keyword>
<dbReference type="Gene3D" id="3.40.390.10">
    <property type="entry name" value="Collagenase (Catalytic Domain)"/>
    <property type="match status" value="1"/>
</dbReference>
<keyword evidence="2 3" id="KW-0378">Hydrolase</keyword>
<gene>
    <name evidence="5" type="ORF">BTMF_LOCUS10691</name>
</gene>
<keyword evidence="2 3" id="KW-0645">Protease</keyword>
<feature type="chain" id="PRO_5043073493" description="Metalloendopeptidase" evidence="3">
    <location>
        <begin position="24"/>
        <end position="219"/>
    </location>
</feature>
<keyword evidence="1" id="KW-1015">Disulfide bond</keyword>
<feature type="binding site" evidence="2">
    <location>
        <position position="211"/>
    </location>
    <ligand>
        <name>Zn(2+)</name>
        <dbReference type="ChEBI" id="CHEBI:29105"/>
        <note>catalytic</note>
    </ligand>
</feature>
<keyword evidence="2 3" id="KW-0479">Metal-binding</keyword>
<dbReference type="PRINTS" id="PR00480">
    <property type="entry name" value="ASTACIN"/>
</dbReference>
<comment type="cofactor">
    <cofactor evidence="2 3">
        <name>Zn(2+)</name>
        <dbReference type="ChEBI" id="CHEBI:29105"/>
    </cofactor>
    <text evidence="2 3">Binds 1 zinc ion per subunit.</text>
</comment>
<dbReference type="InterPro" id="IPR006026">
    <property type="entry name" value="Peptidase_Metallo"/>
</dbReference>
<feature type="binding site" evidence="2">
    <location>
        <position position="217"/>
    </location>
    <ligand>
        <name>Zn(2+)</name>
        <dbReference type="ChEBI" id="CHEBI:29105"/>
        <note>catalytic</note>
    </ligand>
</feature>
<comment type="caution">
    <text evidence="2">Lacks conserved residue(s) required for the propagation of feature annotation.</text>
</comment>
<dbReference type="AlphaFoldDB" id="A0A0R3QY55"/>
<name>A0A0R3QY55_9BILA</name>
<reference evidence="7" key="1">
    <citation type="submission" date="2017-02" db="UniProtKB">
        <authorList>
            <consortium name="WormBaseParasite"/>
        </authorList>
    </citation>
    <scope>IDENTIFICATION</scope>
</reference>
<dbReference type="PANTHER" id="PTHR10127">
    <property type="entry name" value="DISCOIDIN, CUB, EGF, LAMININ , AND ZINC METALLOPROTEASE DOMAIN CONTAINING"/>
    <property type="match status" value="1"/>
</dbReference>
<sequence>MIFLKISLYVIAHQSILHTAVTAMNDVDDLKVGYNERFSHCEYFNRRKADYETFLTPTDFAMASELDDHWQNSDDWVLYNTEKFEGDMDINVIDLANIYRNVDNDDINSQNNVLYNAVRNRHQLWPSARIPYAISSQYSPYSRSIIAAAMEEYMKHTCVRWVPRSVKDYDYIYIVPDRGCYSMVGKTGGKQAVSLGTGCIQKGIVMHELMHAVGFFHEQ</sequence>
<dbReference type="Pfam" id="PF01400">
    <property type="entry name" value="Astacin"/>
    <property type="match status" value="1"/>
</dbReference>
<proteinExistence type="predicted"/>
<dbReference type="InterPro" id="IPR001506">
    <property type="entry name" value="Peptidase_M12A"/>
</dbReference>
<dbReference type="PANTHER" id="PTHR10127:SF897">
    <property type="entry name" value="ZINC METALLOPROTEINASE NAS-15"/>
    <property type="match status" value="1"/>
</dbReference>
<accession>A0A0R3QY55</accession>
<dbReference type="EC" id="3.4.24.-" evidence="3"/>
<dbReference type="STRING" id="42155.A0A0R3QY55"/>
<evidence type="ECO:0000313" key="7">
    <source>
        <dbReference type="WBParaSite" id="BTMF_0001267701-mRNA-1"/>
    </source>
</evidence>
<evidence type="ECO:0000256" key="1">
    <source>
        <dbReference type="ARBA" id="ARBA00023157"/>
    </source>
</evidence>
<evidence type="ECO:0000256" key="2">
    <source>
        <dbReference type="PROSITE-ProRule" id="PRU01211"/>
    </source>
</evidence>
<evidence type="ECO:0000313" key="5">
    <source>
        <dbReference type="EMBL" id="VDO36460.1"/>
    </source>
</evidence>
<dbReference type="InterPro" id="IPR024079">
    <property type="entry name" value="MetalloPept_cat_dom_sf"/>
</dbReference>
<organism evidence="7">
    <name type="scientific">Brugia timori</name>
    <dbReference type="NCBI Taxonomy" id="42155"/>
    <lineage>
        <taxon>Eukaryota</taxon>
        <taxon>Metazoa</taxon>
        <taxon>Ecdysozoa</taxon>
        <taxon>Nematoda</taxon>
        <taxon>Chromadorea</taxon>
        <taxon>Rhabditida</taxon>
        <taxon>Spirurina</taxon>
        <taxon>Spiruromorpha</taxon>
        <taxon>Filarioidea</taxon>
        <taxon>Onchocercidae</taxon>
        <taxon>Brugia</taxon>
    </lineage>
</organism>
<protein>
    <recommendedName>
        <fullName evidence="3">Metalloendopeptidase</fullName>
        <ecNumber evidence="3">3.4.24.-</ecNumber>
    </recommendedName>
</protein>
<dbReference type="EMBL" id="UZAG01017757">
    <property type="protein sequence ID" value="VDO36460.1"/>
    <property type="molecule type" value="Genomic_DNA"/>
</dbReference>
<dbReference type="SUPFAM" id="SSF55486">
    <property type="entry name" value="Metalloproteases ('zincins'), catalytic domain"/>
    <property type="match status" value="1"/>
</dbReference>
<dbReference type="Proteomes" id="UP000280834">
    <property type="component" value="Unassembled WGS sequence"/>
</dbReference>
<dbReference type="PROSITE" id="PS51864">
    <property type="entry name" value="ASTACIN"/>
    <property type="match status" value="1"/>
</dbReference>
<evidence type="ECO:0000313" key="6">
    <source>
        <dbReference type="Proteomes" id="UP000280834"/>
    </source>
</evidence>
<keyword evidence="6" id="KW-1185">Reference proteome</keyword>
<evidence type="ECO:0000259" key="4">
    <source>
        <dbReference type="PROSITE" id="PS51864"/>
    </source>
</evidence>
<reference evidence="5 6" key="2">
    <citation type="submission" date="2018-11" db="EMBL/GenBank/DDBJ databases">
        <authorList>
            <consortium name="Pathogen Informatics"/>
        </authorList>
    </citation>
    <scope>NUCLEOTIDE SEQUENCE [LARGE SCALE GENOMIC DNA]</scope>
</reference>
<feature type="binding site" evidence="2">
    <location>
        <position position="207"/>
    </location>
    <ligand>
        <name>Zn(2+)</name>
        <dbReference type="ChEBI" id="CHEBI:29105"/>
        <note>catalytic</note>
    </ligand>
</feature>
<dbReference type="GO" id="GO:0004222">
    <property type="term" value="F:metalloendopeptidase activity"/>
    <property type="evidence" value="ECO:0007669"/>
    <property type="project" value="UniProtKB-UniRule"/>
</dbReference>
<feature type="active site" evidence="2">
    <location>
        <position position="208"/>
    </location>
</feature>
<dbReference type="GO" id="GO:0006508">
    <property type="term" value="P:proteolysis"/>
    <property type="evidence" value="ECO:0007669"/>
    <property type="project" value="UniProtKB-KW"/>
</dbReference>